<evidence type="ECO:0000313" key="2">
    <source>
        <dbReference type="Proteomes" id="UP000218023"/>
    </source>
</evidence>
<keyword evidence="2" id="KW-1185">Reference proteome</keyword>
<dbReference type="EMBL" id="NSJZ01000001">
    <property type="protein sequence ID" value="PAU98959.1"/>
    <property type="molecule type" value="Genomic_DNA"/>
</dbReference>
<name>A0A2A2GPJ5_9RHOB</name>
<comment type="caution">
    <text evidence="1">The sequence shown here is derived from an EMBL/GenBank/DDBJ whole genome shotgun (WGS) entry which is preliminary data.</text>
</comment>
<proteinExistence type="predicted"/>
<dbReference type="RefSeq" id="WP_095638678.1">
    <property type="nucleotide sequence ID" value="NZ_NSJZ01000001.1"/>
</dbReference>
<evidence type="ECO:0000313" key="1">
    <source>
        <dbReference type="EMBL" id="PAU98959.1"/>
    </source>
</evidence>
<reference evidence="1 2" key="1">
    <citation type="submission" date="2017-09" db="EMBL/GenBank/DDBJ databases">
        <title>Paracoccus alkalisoli sp. nov., isolated from saline alkaline soil.</title>
        <authorList>
            <person name="Dong X."/>
            <person name="Zhang G."/>
        </authorList>
    </citation>
    <scope>NUCLEOTIDE SEQUENCE [LARGE SCALE GENOMIC DNA]</scope>
    <source>
        <strain evidence="1 2">WN007</strain>
    </source>
</reference>
<dbReference type="Proteomes" id="UP000218023">
    <property type="component" value="Unassembled WGS sequence"/>
</dbReference>
<sequence>MTTLRPCTEIALTHAGNSVVLRASLRAAVNIDNLDGGLPAVLDRLAGGHLSTVKATIRAAATDRHQAERFLSSLDGQPLRPFLEEAAPACVALVAATLPSPEDDQAKPRSTTRAETTGKPWAAHFTDLYRYATGWLGWTPATAWDASCDEITTAFAAHVGRLVAVNGGKRDDEADDPEGPVNVYSADRMTEIEELGHDPAFQRDKLRALKARMG</sequence>
<accession>A0A2A2GPJ5</accession>
<organism evidence="1 2">
    <name type="scientific">Paracoccus salipaludis</name>
    <dbReference type="NCBI Taxonomy" id="2032623"/>
    <lineage>
        <taxon>Bacteria</taxon>
        <taxon>Pseudomonadati</taxon>
        <taxon>Pseudomonadota</taxon>
        <taxon>Alphaproteobacteria</taxon>
        <taxon>Rhodobacterales</taxon>
        <taxon>Paracoccaceae</taxon>
        <taxon>Paracoccus</taxon>
    </lineage>
</organism>
<evidence type="ECO:0008006" key="3">
    <source>
        <dbReference type="Google" id="ProtNLM"/>
    </source>
</evidence>
<dbReference type="OrthoDB" id="7306418at2"/>
<dbReference type="AlphaFoldDB" id="A0A2A2GPJ5"/>
<protein>
    <recommendedName>
        <fullName evidence="3">Phage tail assembly chaperone</fullName>
    </recommendedName>
</protein>
<gene>
    <name evidence="1" type="ORF">CK240_02195</name>
</gene>